<evidence type="ECO:0000313" key="4">
    <source>
        <dbReference type="Proteomes" id="UP000197025"/>
    </source>
</evidence>
<dbReference type="GO" id="GO:0016491">
    <property type="term" value="F:oxidoreductase activity"/>
    <property type="evidence" value="ECO:0007669"/>
    <property type="project" value="TreeGrafter"/>
</dbReference>
<protein>
    <submittedName>
        <fullName evidence="3">Predicted NTPase (NACHT family)</fullName>
    </submittedName>
</protein>
<feature type="region of interest" description="Disordered" evidence="1">
    <location>
        <begin position="1195"/>
        <end position="1214"/>
    </location>
</feature>
<keyword evidence="4" id="KW-1185">Reference proteome</keyword>
<dbReference type="Pfam" id="PF13646">
    <property type="entry name" value="HEAT_2"/>
    <property type="match status" value="1"/>
</dbReference>
<dbReference type="Gene3D" id="1.25.10.10">
    <property type="entry name" value="Leucine-rich Repeat Variant"/>
    <property type="match status" value="4"/>
</dbReference>
<keyword evidence="2" id="KW-0812">Transmembrane</keyword>
<dbReference type="OrthoDB" id="134770at2"/>
<feature type="compositionally biased region" description="Basic and acidic residues" evidence="1">
    <location>
        <begin position="1199"/>
        <end position="1214"/>
    </location>
</feature>
<dbReference type="InParanoid" id="A0A212QQU3"/>
<keyword evidence="2" id="KW-0472">Membrane</keyword>
<dbReference type="InterPro" id="IPR004155">
    <property type="entry name" value="PBS_lyase_HEAT"/>
</dbReference>
<feature type="transmembrane region" description="Helical" evidence="2">
    <location>
        <begin position="20"/>
        <end position="44"/>
    </location>
</feature>
<dbReference type="SMART" id="SM00567">
    <property type="entry name" value="EZ_HEAT"/>
    <property type="match status" value="15"/>
</dbReference>
<organism evidence="3 4">
    <name type="scientific">Thermoflexus hugenholtzii JAD2</name>
    <dbReference type="NCBI Taxonomy" id="877466"/>
    <lineage>
        <taxon>Bacteria</taxon>
        <taxon>Bacillati</taxon>
        <taxon>Chloroflexota</taxon>
        <taxon>Thermoflexia</taxon>
        <taxon>Thermoflexales</taxon>
        <taxon>Thermoflexaceae</taxon>
        <taxon>Thermoflexus</taxon>
    </lineage>
</organism>
<dbReference type="InterPro" id="IPR011989">
    <property type="entry name" value="ARM-like"/>
</dbReference>
<name>A0A212QQU3_9CHLR</name>
<keyword evidence="2" id="KW-1133">Transmembrane helix</keyword>
<dbReference type="InterPro" id="IPR027417">
    <property type="entry name" value="P-loop_NTPase"/>
</dbReference>
<dbReference type="PANTHER" id="PTHR12697:SF5">
    <property type="entry name" value="DEOXYHYPUSINE HYDROXYLASE"/>
    <property type="match status" value="1"/>
</dbReference>
<sequence length="1214" mass="133200">MVGGQGTEVLHLLLQARTDLIQWVMLALAAALGALLTLLIPLLLHRAGAFLSRRVGRSFREGNLRRVAARIQPVLPHATGPLQHLIAPIPLEQVFVVPPLILRQPSSANAPTALRWWIVGGPGSGKTTLLQMLALRWSEAVRGRPQGLLALLRTLAADRVPAAATFTAQIPFYLSAAHYQPHLPLGPQLAGLLYRISRGALSLPADQVERWLQQGRCALLVDDLGQTDRPDAEATLLEALEELAARTRCSIVIAGNNPALRLEGFDGFDLAPWSDPQIQTLIERWQAALGRRKGPALPDPQALLSALRENAERWELARQPGFLSGLLALAVQSGGLPARRSALYAQLVPILMDRPQALPPEEDLPASLKRTALEHLAWAMRWLRRSSLPIGFIEEDLSDLLRQDPRLETAQVHAALSWLRERCGLITPGSTIAFRHPAFASALIAQSALADPSRQAQLVQQAEEPEWQEALVMLAGLSEPAAARRLLTELLEPEDDFFYTRTRLAGRCLMEAPHLQTEIRDAIVGRLRTLLTEAPYSFLQQEAASILAGIPGQLEWLADQLRRPDLPFSARAAIVEAIAREQGPRAVGLLALALRDDRIPLPIREQIAEHLGHLGDPAIARDLLDLIGDESLGVELRRKVVMAIARIGDRSLGPALVEHLGLPWLNPIVRETLLDALRTLGDSRIVEELVPLIRDPDLPLELRRRMIETATALAEASHLETLLTLAEDPNLEVSLRAAIVNGLAEAGFREFSPWLIGLLREGPRHRLRAQVSTWILRSGSPFRPWLERLGHWLGLAGAEQEEFARLLLQRQAIIALGRLKEARAVPLLLQILQDPQAHPSLRALVPDALAAIGALRAVPQLLEVLRDRHADSTIRERIALALGAMRASAAIPALLERLRDPTEDPFIQARAALAIGLIRDPSVAPELIPLLRAENLPVTARRAIADALGTLRAREVVRSLIQLLPDERIPSSVRQAIAETLGVLGAAEIGEELMWLARDERIDPHVRGAIALTLATLHHRPAAPEILAMLPDVRIDPAIRQAMAESLGNLWDPTLIAPLARLLLESALDLPVRQGILRILERHGGPEAFPTFWILVRNPETPMPLRRAAADALVTCAGPEFEETLLTLALDPEMPPYIQGRALEALRRVGNDPDTVQALIRALPASEMPNAVFLTVMEIAQRARVRLLLRETLSPSAPEEGRLRPPEGEGRSAG</sequence>
<evidence type="ECO:0000313" key="3">
    <source>
        <dbReference type="EMBL" id="SNB61908.1"/>
    </source>
</evidence>
<proteinExistence type="predicted"/>
<dbReference type="EMBL" id="FYEK01000020">
    <property type="protein sequence ID" value="SNB61908.1"/>
    <property type="molecule type" value="Genomic_DNA"/>
</dbReference>
<dbReference type="PANTHER" id="PTHR12697">
    <property type="entry name" value="PBS LYASE HEAT-LIKE PROTEIN"/>
    <property type="match status" value="1"/>
</dbReference>
<dbReference type="RefSeq" id="WP_143597521.1">
    <property type="nucleotide sequence ID" value="NZ_FYEK01000020.1"/>
</dbReference>
<reference evidence="4" key="1">
    <citation type="submission" date="2017-06" db="EMBL/GenBank/DDBJ databases">
        <authorList>
            <person name="Varghese N."/>
            <person name="Submissions S."/>
        </authorList>
    </citation>
    <scope>NUCLEOTIDE SEQUENCE [LARGE SCALE GENOMIC DNA]</scope>
    <source>
        <strain evidence="4">JAD2</strain>
    </source>
</reference>
<evidence type="ECO:0000256" key="1">
    <source>
        <dbReference type="SAM" id="MobiDB-lite"/>
    </source>
</evidence>
<dbReference type="AlphaFoldDB" id="A0A212QQU3"/>
<dbReference type="Pfam" id="PF03130">
    <property type="entry name" value="HEAT_PBS"/>
    <property type="match status" value="1"/>
</dbReference>
<dbReference type="Proteomes" id="UP000197025">
    <property type="component" value="Unassembled WGS sequence"/>
</dbReference>
<dbReference type="Gene3D" id="3.40.50.300">
    <property type="entry name" value="P-loop containing nucleotide triphosphate hydrolases"/>
    <property type="match status" value="1"/>
</dbReference>
<accession>A0A212QQU3</accession>
<evidence type="ECO:0000256" key="2">
    <source>
        <dbReference type="SAM" id="Phobius"/>
    </source>
</evidence>
<dbReference type="InterPro" id="IPR016024">
    <property type="entry name" value="ARM-type_fold"/>
</dbReference>
<gene>
    <name evidence="3" type="ORF">SAMN02746019_00027530</name>
</gene>
<dbReference type="SUPFAM" id="SSF52540">
    <property type="entry name" value="P-loop containing nucleoside triphosphate hydrolases"/>
    <property type="match status" value="1"/>
</dbReference>
<dbReference type="SUPFAM" id="SSF48371">
    <property type="entry name" value="ARM repeat"/>
    <property type="match status" value="2"/>
</dbReference>